<sequence>MHGKSKKLTRKAPNCLQKSISSPQLSQLPSLGRHLRINPRYPITLQTDNYYVRQGDCGKPHSHTKTLEFYYQQSGDNDLRALVVTDGVSPTENAVSNISQNNSRKTILGSRLGNAPALLTAPCELEVLKSPTQLPASGDLQFAEDCHVHSPCTSGSAKTTSLPNCYKKYRSYSYSDDTTRIYWQMNEIFSERLQIIDDNGQDHEWKLEVLEEWLDILLKVNYSAINNIEKLESSVAEYLERLERKDIDSLKILYNNKRWDSRALSLESISPVSSLDIIDLNKPNLLREGELTMKKLPVGDELERKLSGYIKSLAIVVAEKRDRVKELEKQIAAKQREMQAKLQDKDESIERLQNEVRDVFLKVSKSSIEAVLVKILGFVTKKS</sequence>
<proteinExistence type="predicted"/>
<feature type="compositionally biased region" description="Basic residues" evidence="2">
    <location>
        <begin position="1"/>
        <end position="10"/>
    </location>
</feature>
<dbReference type="AlphaFoldDB" id="A0A1A9VUA4"/>
<name>A0A1A9VUA4_GLOAU</name>
<dbReference type="Proteomes" id="UP000078200">
    <property type="component" value="Unassembled WGS sequence"/>
</dbReference>
<reference evidence="3" key="1">
    <citation type="submission" date="2020-05" db="UniProtKB">
        <authorList>
            <consortium name="EnsemblMetazoa"/>
        </authorList>
    </citation>
    <scope>IDENTIFICATION</scope>
    <source>
        <strain evidence="3">TTRI</strain>
    </source>
</reference>
<evidence type="ECO:0000313" key="4">
    <source>
        <dbReference type="Proteomes" id="UP000078200"/>
    </source>
</evidence>
<keyword evidence="1" id="KW-0175">Coiled coil</keyword>
<feature type="region of interest" description="Disordered" evidence="2">
    <location>
        <begin position="1"/>
        <end position="23"/>
    </location>
</feature>
<feature type="coiled-coil region" evidence="1">
    <location>
        <begin position="310"/>
        <end position="362"/>
    </location>
</feature>
<dbReference type="EnsemblMetazoa" id="GAUT047852-RA">
    <property type="protein sequence ID" value="GAUT047852-PA"/>
    <property type="gene ID" value="GAUT047852"/>
</dbReference>
<keyword evidence="4" id="KW-1185">Reference proteome</keyword>
<accession>A0A1A9VUA4</accession>
<evidence type="ECO:0000256" key="2">
    <source>
        <dbReference type="SAM" id="MobiDB-lite"/>
    </source>
</evidence>
<dbReference type="VEuPathDB" id="VectorBase:GAUT047852"/>
<evidence type="ECO:0000256" key="1">
    <source>
        <dbReference type="SAM" id="Coils"/>
    </source>
</evidence>
<protein>
    <submittedName>
        <fullName evidence="3">Uncharacterized protein</fullName>
    </submittedName>
</protein>
<evidence type="ECO:0000313" key="3">
    <source>
        <dbReference type="EnsemblMetazoa" id="GAUT047852-PA"/>
    </source>
</evidence>
<organism evidence="3 4">
    <name type="scientific">Glossina austeni</name>
    <name type="common">Savannah tsetse fly</name>
    <dbReference type="NCBI Taxonomy" id="7395"/>
    <lineage>
        <taxon>Eukaryota</taxon>
        <taxon>Metazoa</taxon>
        <taxon>Ecdysozoa</taxon>
        <taxon>Arthropoda</taxon>
        <taxon>Hexapoda</taxon>
        <taxon>Insecta</taxon>
        <taxon>Pterygota</taxon>
        <taxon>Neoptera</taxon>
        <taxon>Endopterygota</taxon>
        <taxon>Diptera</taxon>
        <taxon>Brachycera</taxon>
        <taxon>Muscomorpha</taxon>
        <taxon>Hippoboscoidea</taxon>
        <taxon>Glossinidae</taxon>
        <taxon>Glossina</taxon>
    </lineage>
</organism>